<proteinExistence type="predicted"/>
<keyword evidence="1" id="KW-0472">Membrane</keyword>
<keyword evidence="1" id="KW-0812">Transmembrane</keyword>
<evidence type="ECO:0000313" key="2">
    <source>
        <dbReference type="EMBL" id="AUD04567.1"/>
    </source>
</evidence>
<dbReference type="Proteomes" id="UP000232883">
    <property type="component" value="Chromosome"/>
</dbReference>
<keyword evidence="3" id="KW-1185">Reference proteome</keyword>
<evidence type="ECO:0000256" key="1">
    <source>
        <dbReference type="SAM" id="Phobius"/>
    </source>
</evidence>
<sequence>MESQNYVNHRKFVKGYHYALSALLLIGLITAVVNVFLNWGNGNQLSLLLILILFICGFLLAAFTRSFPLKAQDRAIRAEENLRHFVLTGKLLDGSLKVGQITALRFAPDEEFIPLVAKAIGENLSPNDIKKEIKNWRADHHRV</sequence>
<accession>A0A2K8Z3V4</accession>
<dbReference type="EMBL" id="CP025096">
    <property type="protein sequence ID" value="AUD04567.1"/>
    <property type="molecule type" value="Genomic_DNA"/>
</dbReference>
<gene>
    <name evidence="2" type="ORF">CWM47_23595</name>
</gene>
<reference evidence="2 3" key="1">
    <citation type="submission" date="2017-11" db="EMBL/GenBank/DDBJ databases">
        <title>Taxonomic description and genome sequences of Spirosoma HA7 sp. nov., isolated from pollen microhabitat of Corylus avellana.</title>
        <authorList>
            <person name="Ambika Manirajan B."/>
            <person name="Suarez C."/>
            <person name="Ratering S."/>
            <person name="Geissler-Plaum R."/>
            <person name="Cardinale M."/>
            <person name="Sylvia S."/>
        </authorList>
    </citation>
    <scope>NUCLEOTIDE SEQUENCE [LARGE SCALE GENOMIC DNA]</scope>
    <source>
        <strain evidence="2 3">HA7</strain>
    </source>
</reference>
<dbReference type="Pfam" id="PF20136">
    <property type="entry name" value="DUF6526"/>
    <property type="match status" value="1"/>
</dbReference>
<dbReference type="RefSeq" id="WP_100990632.1">
    <property type="nucleotide sequence ID" value="NZ_CP025096.1"/>
</dbReference>
<dbReference type="AlphaFoldDB" id="A0A2K8Z3V4"/>
<feature type="transmembrane region" description="Helical" evidence="1">
    <location>
        <begin position="45"/>
        <end position="64"/>
    </location>
</feature>
<dbReference type="KEGG" id="spir:CWM47_23595"/>
<protein>
    <submittedName>
        <fullName evidence="2">Uncharacterized protein</fullName>
    </submittedName>
</protein>
<feature type="transmembrane region" description="Helical" evidence="1">
    <location>
        <begin position="18"/>
        <end position="39"/>
    </location>
</feature>
<evidence type="ECO:0000313" key="3">
    <source>
        <dbReference type="Proteomes" id="UP000232883"/>
    </source>
</evidence>
<organism evidence="2 3">
    <name type="scientific">Spirosoma pollinicola</name>
    <dbReference type="NCBI Taxonomy" id="2057025"/>
    <lineage>
        <taxon>Bacteria</taxon>
        <taxon>Pseudomonadati</taxon>
        <taxon>Bacteroidota</taxon>
        <taxon>Cytophagia</taxon>
        <taxon>Cytophagales</taxon>
        <taxon>Cytophagaceae</taxon>
        <taxon>Spirosoma</taxon>
    </lineage>
</organism>
<dbReference type="OrthoDB" id="765463at2"/>
<name>A0A2K8Z3V4_9BACT</name>
<keyword evidence="1" id="KW-1133">Transmembrane helix</keyword>
<dbReference type="InterPro" id="IPR045385">
    <property type="entry name" value="DUF6526"/>
</dbReference>